<name>A0A9P3H3R7_9FUNG</name>
<evidence type="ECO:0000313" key="3">
    <source>
        <dbReference type="Proteomes" id="UP000827284"/>
    </source>
</evidence>
<accession>A0A9P3H3R7</accession>
<feature type="compositionally biased region" description="Basic and acidic residues" evidence="1">
    <location>
        <begin position="30"/>
        <end position="41"/>
    </location>
</feature>
<dbReference type="AlphaFoldDB" id="A0A9P3H3R7"/>
<sequence>MEDRTTRILTRAKELANRQRNRVAPQSARGDARMPDGHIPHDSLPMQEKTMGIAHDRSLQNISIHQFEQPPQLQQQQQEQQREQEQQTWQQSNSATHNTEITNALHLKTSPASLRAYQAHQDPERQHPLDVGPPVPSKDFKGKGVIPGGMGSTGQLPPLPGETLTVSTTSTTHIPVSAEGAMVGGSTDQRIQAARESPANDAPCSPVADHLTRLRDHARIFPRPRSSSSLSLSKQVSCDSMNTVSSISTQTTRLSMSRGEIGYMSNRTLKDLRGSNGNIVSPRSHSTGNIAAYASTVPPQGSFENEKQLDEHLRAIRRRSYSNNSLNECRSTEDMFRPEGVSNFTPNNPVPLRTTVSSPALDAIRRSSVGIKNVITTWVSTPTALSESGSSSFSSSTYDGSTLSLEDHPTSTGELSQYQIQSQEAFVPLSLSLDPESLGDSSSFTPEDGESQQKHQPNPFALSLDTKGAFRPRTKSISSSKSSNSMATLGPSPSLPSQLDPPAATAIDKEDETSYPTLTKDNQARLSKYRSGQLPYPPPPPISPTGTSFSRTPSGSKELLTKVGVNSDIIERSARMEDDDNVGFKKQLNTSTKGRVPSFEVISSRIAS</sequence>
<feature type="region of interest" description="Disordered" evidence="1">
    <location>
        <begin position="529"/>
        <end position="557"/>
    </location>
</feature>
<feature type="compositionally biased region" description="Basic and acidic residues" evidence="1">
    <location>
        <begin position="1"/>
        <end position="17"/>
    </location>
</feature>
<comment type="caution">
    <text evidence="2">The sequence shown here is derived from an EMBL/GenBank/DDBJ whole genome shotgun (WGS) entry which is preliminary data.</text>
</comment>
<dbReference type="OrthoDB" id="10643215at2759"/>
<reference evidence="2" key="1">
    <citation type="submission" date="2021-11" db="EMBL/GenBank/DDBJ databases">
        <authorList>
            <person name="Herlambang A."/>
            <person name="Guo Y."/>
            <person name="Takashima Y."/>
            <person name="Nishizawa T."/>
        </authorList>
    </citation>
    <scope>NUCLEOTIDE SEQUENCE</scope>
    <source>
        <strain evidence="2">E1425</strain>
    </source>
</reference>
<feature type="compositionally biased region" description="Polar residues" evidence="1">
    <location>
        <begin position="545"/>
        <end position="555"/>
    </location>
</feature>
<feature type="compositionally biased region" description="Low complexity" evidence="1">
    <location>
        <begin position="385"/>
        <end position="404"/>
    </location>
</feature>
<evidence type="ECO:0000256" key="1">
    <source>
        <dbReference type="SAM" id="MobiDB-lite"/>
    </source>
</evidence>
<reference evidence="2" key="2">
    <citation type="journal article" date="2022" name="Microbiol. Resour. Announc.">
        <title>Whole-Genome Sequence of Entomortierella parvispora E1425, a Mucoromycotan Fungus Associated with Burkholderiaceae-Related Endosymbiotic Bacteria.</title>
        <authorList>
            <person name="Herlambang A."/>
            <person name="Guo Y."/>
            <person name="Takashima Y."/>
            <person name="Narisawa K."/>
            <person name="Ohta H."/>
            <person name="Nishizawa T."/>
        </authorList>
    </citation>
    <scope>NUCLEOTIDE SEQUENCE</scope>
    <source>
        <strain evidence="2">E1425</strain>
    </source>
</reference>
<feature type="compositionally biased region" description="Low complexity" evidence="1">
    <location>
        <begin position="475"/>
        <end position="502"/>
    </location>
</feature>
<gene>
    <name evidence="2" type="ORF">EMPS_01887</name>
</gene>
<feature type="compositionally biased region" description="Low complexity" evidence="1">
    <location>
        <begin position="69"/>
        <end position="79"/>
    </location>
</feature>
<feature type="region of interest" description="Disordered" evidence="1">
    <location>
        <begin position="384"/>
        <end position="417"/>
    </location>
</feature>
<protein>
    <submittedName>
        <fullName evidence="2">Uncharacterized protein</fullName>
    </submittedName>
</protein>
<keyword evidence="3" id="KW-1185">Reference proteome</keyword>
<organism evidence="2 3">
    <name type="scientific">Entomortierella parvispora</name>
    <dbReference type="NCBI Taxonomy" id="205924"/>
    <lineage>
        <taxon>Eukaryota</taxon>
        <taxon>Fungi</taxon>
        <taxon>Fungi incertae sedis</taxon>
        <taxon>Mucoromycota</taxon>
        <taxon>Mortierellomycotina</taxon>
        <taxon>Mortierellomycetes</taxon>
        <taxon>Mortierellales</taxon>
        <taxon>Mortierellaceae</taxon>
        <taxon>Entomortierella</taxon>
    </lineage>
</organism>
<dbReference type="Proteomes" id="UP000827284">
    <property type="component" value="Unassembled WGS sequence"/>
</dbReference>
<evidence type="ECO:0000313" key="2">
    <source>
        <dbReference type="EMBL" id="GJJ69541.1"/>
    </source>
</evidence>
<feature type="region of interest" description="Disordered" evidence="1">
    <location>
        <begin position="1"/>
        <end position="45"/>
    </location>
</feature>
<feature type="region of interest" description="Disordered" evidence="1">
    <location>
        <begin position="433"/>
        <end position="517"/>
    </location>
</feature>
<proteinExistence type="predicted"/>
<feature type="region of interest" description="Disordered" evidence="1">
    <location>
        <begin position="69"/>
        <end position="95"/>
    </location>
</feature>
<dbReference type="EMBL" id="BQFW01000002">
    <property type="protein sequence ID" value="GJJ69541.1"/>
    <property type="molecule type" value="Genomic_DNA"/>
</dbReference>